<evidence type="ECO:0000313" key="2">
    <source>
        <dbReference type="Proteomes" id="UP000201588"/>
    </source>
</evidence>
<name>A0A142F189_9CAUD</name>
<proteinExistence type="predicted"/>
<dbReference type="Proteomes" id="UP000201588">
    <property type="component" value="Segment"/>
</dbReference>
<evidence type="ECO:0000313" key="1">
    <source>
        <dbReference type="EMBL" id="AMQ66546.1"/>
    </source>
</evidence>
<dbReference type="EMBL" id="KU640380">
    <property type="protein sequence ID" value="AMQ66546.1"/>
    <property type="molecule type" value="Genomic_DNA"/>
</dbReference>
<keyword evidence="2" id="KW-1185">Reference proteome</keyword>
<organism evidence="1 2">
    <name type="scientific">Bacillus phage Shbh1</name>
    <dbReference type="NCBI Taxonomy" id="1796992"/>
    <lineage>
        <taxon>Viruses</taxon>
        <taxon>Duplodnaviria</taxon>
        <taxon>Heunggongvirae</taxon>
        <taxon>Uroviricota</taxon>
        <taxon>Caudoviricetes</taxon>
        <taxon>Herelleviridae</taxon>
        <taxon>Bastillevirinae</taxon>
        <taxon>Shalavirus</taxon>
        <taxon>Shalavirus Shbh1</taxon>
    </lineage>
</organism>
<protein>
    <submittedName>
        <fullName evidence="1">Uncharacterized protein</fullName>
    </submittedName>
</protein>
<sequence>MEYVIEYEHLKDEFVTNDKTKQLFHKVKDSANKHRLELSDEDFKRFFKLKESDKDLDWLMHRMSVYKLSLTDALISYITY</sequence>
<dbReference type="RefSeq" id="YP_009275236.1">
    <property type="nucleotide sequence ID" value="NC_030925.1"/>
</dbReference>
<reference evidence="1 2" key="1">
    <citation type="submission" date="2016-01" db="EMBL/GenBank/DDBJ databases">
        <title>Isolation and characterization of bacteriophages from East Africa Rift Valley soda lakes.</title>
        <authorList>
            <person name="van Zyl L.J."/>
            <person name="Nemavhulani S."/>
            <person name="Cowan D.A."/>
            <person name="Trindade M.I."/>
        </authorList>
    </citation>
    <scope>NUCLEOTIDE SEQUENCE [LARGE SCALE GENOMIC DNA]</scope>
</reference>
<dbReference type="GeneID" id="28799431"/>
<accession>A0A142F189</accession>
<dbReference type="KEGG" id="vg:28799431"/>